<dbReference type="Proteomes" id="UP000002630">
    <property type="component" value="Linkage Group LG16"/>
</dbReference>
<keyword evidence="6" id="KW-0732">Signal</keyword>
<dbReference type="Pfam" id="PF01494">
    <property type="entry name" value="FAD_binding_3"/>
    <property type="match status" value="1"/>
</dbReference>
<evidence type="ECO:0000256" key="5">
    <source>
        <dbReference type="ARBA" id="ARBA00023033"/>
    </source>
</evidence>
<dbReference type="PANTHER" id="PTHR13789">
    <property type="entry name" value="MONOOXYGENASE"/>
    <property type="match status" value="1"/>
</dbReference>
<dbReference type="PRINTS" id="PR00420">
    <property type="entry name" value="RNGMNOXGNASE"/>
</dbReference>
<dbReference type="OMA" id="AIQDAYC"/>
<evidence type="ECO:0000313" key="9">
    <source>
        <dbReference type="Proteomes" id="UP000002630"/>
    </source>
</evidence>
<evidence type="ECO:0000313" key="8">
    <source>
        <dbReference type="EMBL" id="CBN75031.1"/>
    </source>
</evidence>
<dbReference type="EC" id="1.14.-.-" evidence="8"/>
<accession>D8LRC6</accession>
<dbReference type="SUPFAM" id="SSF51905">
    <property type="entry name" value="FAD/NAD(P)-binding domain"/>
    <property type="match status" value="1"/>
</dbReference>
<dbReference type="STRING" id="2880.D8LRC6"/>
<keyword evidence="4 8" id="KW-0560">Oxidoreductase</keyword>
<dbReference type="InterPro" id="IPR050493">
    <property type="entry name" value="FAD-dep_Monooxygenase_BioMet"/>
</dbReference>
<dbReference type="EMBL" id="FN648863">
    <property type="protein sequence ID" value="CBN75031.1"/>
    <property type="molecule type" value="Genomic_DNA"/>
</dbReference>
<sequence>MPPLARTAAAIAAAACMLSAVTGFVVPSAGSCGPSADVAKTRRILGTAPSRTTVAQQHHHSIVMAAAPVVKRVAIVGAGVGGLTLANALCTGSTAVDEVKVFEKFDSVKPGIGGGVQINSGAVILARLGLGDAVKAGGNQVERILSRTVGGRVTLDLDVKKMVQSNPKRRSVMVDNGTPMLFTIMRDRLMQILAGGLPSGVVSTSREVTSVEESPSGAKLRFADGSTEGPFDLVVGADGIKGAARKAVRAGPGGGSGGDNDDAIYSGIRVQYGVAPAGQRPEGSERELHQWFGGDTYGLSATYQGIGDKKFEMVAALYQDRDRKEENAVWDQVEAKGACLRRLDERRFPREMRALAEASDRFYELGVYYRNPLEGWVSRGEGQVVLLGDAAHAMPPNLGQGANQAIQDAYCLARRLADLNSGAAFEGSLIAALRDYERARKPDTSLVLAKSAFVGAVETLGGAAGGGALGEAFRDNFFFGMWKAGVAEQIFMDGAMPKV</sequence>
<feature type="chain" id="PRO_5003117440" evidence="6">
    <location>
        <begin position="24"/>
        <end position="499"/>
    </location>
</feature>
<dbReference type="Gene3D" id="3.50.50.60">
    <property type="entry name" value="FAD/NAD(P)-binding domain"/>
    <property type="match status" value="1"/>
</dbReference>
<dbReference type="PANTHER" id="PTHR13789:SF318">
    <property type="entry name" value="GERANYLGERANYL DIPHOSPHATE REDUCTASE"/>
    <property type="match status" value="1"/>
</dbReference>
<protein>
    <submittedName>
        <fullName evidence="8">Monooxygenase</fullName>
        <ecNumber evidence="8">1.14.-.-</ecNumber>
    </submittedName>
</protein>
<dbReference type="eggNOG" id="KOG2614">
    <property type="taxonomic scope" value="Eukaryota"/>
</dbReference>
<dbReference type="PROSITE" id="PS51257">
    <property type="entry name" value="PROKAR_LIPOPROTEIN"/>
    <property type="match status" value="1"/>
</dbReference>
<dbReference type="AlphaFoldDB" id="D8LRC6"/>
<dbReference type="GO" id="GO:0071949">
    <property type="term" value="F:FAD binding"/>
    <property type="evidence" value="ECO:0007669"/>
    <property type="project" value="InterPro"/>
</dbReference>
<feature type="domain" description="FAD-binding" evidence="7">
    <location>
        <begin position="73"/>
        <end position="442"/>
    </location>
</feature>
<evidence type="ECO:0000259" key="7">
    <source>
        <dbReference type="Pfam" id="PF01494"/>
    </source>
</evidence>
<organism evidence="8 9">
    <name type="scientific">Ectocarpus siliculosus</name>
    <name type="common">Brown alga</name>
    <name type="synonym">Conferva siliculosa</name>
    <dbReference type="NCBI Taxonomy" id="2880"/>
    <lineage>
        <taxon>Eukaryota</taxon>
        <taxon>Sar</taxon>
        <taxon>Stramenopiles</taxon>
        <taxon>Ochrophyta</taxon>
        <taxon>PX clade</taxon>
        <taxon>Phaeophyceae</taxon>
        <taxon>Ectocarpales</taxon>
        <taxon>Ectocarpaceae</taxon>
        <taxon>Ectocarpus</taxon>
    </lineage>
</organism>
<name>D8LRC6_ECTSI</name>
<keyword evidence="9" id="KW-1185">Reference proteome</keyword>
<evidence type="ECO:0000256" key="2">
    <source>
        <dbReference type="ARBA" id="ARBA00022630"/>
    </source>
</evidence>
<proteinExistence type="predicted"/>
<keyword evidence="2" id="KW-0285">Flavoprotein</keyword>
<dbReference type="EMBL" id="FN649741">
    <property type="protein sequence ID" value="CBN75031.1"/>
    <property type="molecule type" value="Genomic_DNA"/>
</dbReference>
<dbReference type="InterPro" id="IPR036188">
    <property type="entry name" value="FAD/NAD-bd_sf"/>
</dbReference>
<evidence type="ECO:0000256" key="4">
    <source>
        <dbReference type="ARBA" id="ARBA00023002"/>
    </source>
</evidence>
<evidence type="ECO:0000256" key="3">
    <source>
        <dbReference type="ARBA" id="ARBA00022827"/>
    </source>
</evidence>
<dbReference type="GO" id="GO:0004497">
    <property type="term" value="F:monooxygenase activity"/>
    <property type="evidence" value="ECO:0007669"/>
    <property type="project" value="UniProtKB-KW"/>
</dbReference>
<reference evidence="8 9" key="1">
    <citation type="journal article" date="2010" name="Nature">
        <title>The Ectocarpus genome and the independent evolution of multicellularity in brown algae.</title>
        <authorList>
            <person name="Cock J.M."/>
            <person name="Sterck L."/>
            <person name="Rouze P."/>
            <person name="Scornet D."/>
            <person name="Allen A.E."/>
            <person name="Amoutzias G."/>
            <person name="Anthouard V."/>
            <person name="Artiguenave F."/>
            <person name="Aury J.M."/>
            <person name="Badger J.H."/>
            <person name="Beszteri B."/>
            <person name="Billiau K."/>
            <person name="Bonnet E."/>
            <person name="Bothwell J.H."/>
            <person name="Bowler C."/>
            <person name="Boyen C."/>
            <person name="Brownlee C."/>
            <person name="Carrano C.J."/>
            <person name="Charrier B."/>
            <person name="Cho G.Y."/>
            <person name="Coelho S.M."/>
            <person name="Collen J."/>
            <person name="Corre E."/>
            <person name="Da Silva C."/>
            <person name="Delage L."/>
            <person name="Delaroque N."/>
            <person name="Dittami S.M."/>
            <person name="Doulbeau S."/>
            <person name="Elias M."/>
            <person name="Farnham G."/>
            <person name="Gachon C.M."/>
            <person name="Gschloessl B."/>
            <person name="Heesch S."/>
            <person name="Jabbari K."/>
            <person name="Jubin C."/>
            <person name="Kawai H."/>
            <person name="Kimura K."/>
            <person name="Kloareg B."/>
            <person name="Kupper F.C."/>
            <person name="Lang D."/>
            <person name="Le Bail A."/>
            <person name="Leblanc C."/>
            <person name="Lerouge P."/>
            <person name="Lohr M."/>
            <person name="Lopez P.J."/>
            <person name="Martens C."/>
            <person name="Maumus F."/>
            <person name="Michel G."/>
            <person name="Miranda-Saavedra D."/>
            <person name="Morales J."/>
            <person name="Moreau H."/>
            <person name="Motomura T."/>
            <person name="Nagasato C."/>
            <person name="Napoli C.A."/>
            <person name="Nelson D.R."/>
            <person name="Nyvall-Collen P."/>
            <person name="Peters A.F."/>
            <person name="Pommier C."/>
            <person name="Potin P."/>
            <person name="Poulain J."/>
            <person name="Quesneville H."/>
            <person name="Read B."/>
            <person name="Rensing S.A."/>
            <person name="Ritter A."/>
            <person name="Rousvoal S."/>
            <person name="Samanta M."/>
            <person name="Samson G."/>
            <person name="Schroeder D.C."/>
            <person name="Segurens B."/>
            <person name="Strittmatter M."/>
            <person name="Tonon T."/>
            <person name="Tregear J.W."/>
            <person name="Valentin K."/>
            <person name="von Dassow P."/>
            <person name="Yamagishi T."/>
            <person name="Van de Peer Y."/>
            <person name="Wincker P."/>
        </authorList>
    </citation>
    <scope>NUCLEOTIDE SEQUENCE [LARGE SCALE GENOMIC DNA]</scope>
    <source>
        <strain evidence="9">Ec32 / CCAP1310/4</strain>
    </source>
</reference>
<comment type="cofactor">
    <cofactor evidence="1">
        <name>FAD</name>
        <dbReference type="ChEBI" id="CHEBI:57692"/>
    </cofactor>
</comment>
<evidence type="ECO:0000256" key="1">
    <source>
        <dbReference type="ARBA" id="ARBA00001974"/>
    </source>
</evidence>
<keyword evidence="5 8" id="KW-0503">Monooxygenase</keyword>
<feature type="signal peptide" evidence="6">
    <location>
        <begin position="1"/>
        <end position="23"/>
    </location>
</feature>
<evidence type="ECO:0000256" key="6">
    <source>
        <dbReference type="SAM" id="SignalP"/>
    </source>
</evidence>
<dbReference type="InParanoid" id="D8LRC6"/>
<keyword evidence="3" id="KW-0274">FAD</keyword>
<dbReference type="OrthoDB" id="417877at2759"/>
<gene>
    <name evidence="8" type="ORF">Esi_0064_0092</name>
</gene>
<dbReference type="InterPro" id="IPR002938">
    <property type="entry name" value="FAD-bd"/>
</dbReference>